<dbReference type="OrthoDB" id="4509970at2759"/>
<evidence type="ECO:0000256" key="2">
    <source>
        <dbReference type="ARBA" id="ARBA00022723"/>
    </source>
</evidence>
<keyword evidence="4" id="KW-0862">Zinc</keyword>
<comment type="subcellular location">
    <subcellularLocation>
        <location evidence="1">Nucleus</location>
    </subcellularLocation>
</comment>
<dbReference type="InterPro" id="IPR039355">
    <property type="entry name" value="Transcription_factor_GATA"/>
</dbReference>
<dbReference type="GO" id="GO:0005634">
    <property type="term" value="C:nucleus"/>
    <property type="evidence" value="ECO:0007669"/>
    <property type="project" value="UniProtKB-SubCell"/>
</dbReference>
<dbReference type="PRINTS" id="PR00619">
    <property type="entry name" value="GATAZNFINGER"/>
</dbReference>
<feature type="domain" description="GATA-type" evidence="10">
    <location>
        <begin position="88"/>
        <end position="135"/>
    </location>
</feature>
<keyword evidence="5" id="KW-0805">Transcription regulation</keyword>
<dbReference type="AlphaFoldDB" id="A0A317VK06"/>
<evidence type="ECO:0000256" key="9">
    <source>
        <dbReference type="SAM" id="MobiDB-lite"/>
    </source>
</evidence>
<dbReference type="VEuPathDB" id="FungiDB:BO70DRAFT_381384"/>
<comment type="caution">
    <text evidence="11">The sequence shown here is derived from an EMBL/GenBank/DDBJ whole genome shotgun (WGS) entry which is preliminary data.</text>
</comment>
<sequence length="234" mass="25310">MSCTACQLPPINCGTDSTPLWRRSPHGAIICNACGIYLRSKNSARPSKLYRSAPRTSPITSYYVVPAQRFVTTGDSLMIGCLASILGCQNCGTKTTPIWRRDENDLPACNACGLYLKSHGHPRPKEMWSSRIRRRTRDLPTDPVPPTDPAASPPSWGMSGHSRTDDASNATGPPRDGPYAACPESSRYLPPPLWGPSSNTLHRMLTDGGSGPPRSLSGVDSRPARLPSIQSLLQ</sequence>
<dbReference type="InterPro" id="IPR013088">
    <property type="entry name" value="Znf_NHR/GATA"/>
</dbReference>
<keyword evidence="12" id="KW-1185">Reference proteome</keyword>
<reference evidence="11 12" key="1">
    <citation type="submission" date="2016-12" db="EMBL/GenBank/DDBJ databases">
        <title>The genomes of Aspergillus section Nigri reveals drivers in fungal speciation.</title>
        <authorList>
            <consortium name="DOE Joint Genome Institute"/>
            <person name="Vesth T.C."/>
            <person name="Nybo J."/>
            <person name="Theobald S."/>
            <person name="Brandl J."/>
            <person name="Frisvad J.C."/>
            <person name="Nielsen K.F."/>
            <person name="Lyhne E.K."/>
            <person name="Kogle M.E."/>
            <person name="Kuo A."/>
            <person name="Riley R."/>
            <person name="Clum A."/>
            <person name="Nolan M."/>
            <person name="Lipzen A."/>
            <person name="Salamov A."/>
            <person name="Henrissat B."/>
            <person name="Wiebenga A."/>
            <person name="De Vries R.P."/>
            <person name="Grigoriev I.V."/>
            <person name="Mortensen U.H."/>
            <person name="Andersen M.R."/>
            <person name="Baker S.E."/>
        </authorList>
    </citation>
    <scope>NUCLEOTIDE SEQUENCE [LARGE SCALE GENOMIC DNA]</scope>
    <source>
        <strain evidence="11 12">CBS 117.55</strain>
    </source>
</reference>
<dbReference type="Proteomes" id="UP000247233">
    <property type="component" value="Unassembled WGS sequence"/>
</dbReference>
<dbReference type="PROSITE" id="PS50114">
    <property type="entry name" value="GATA_ZN_FINGER_2"/>
    <property type="match status" value="2"/>
</dbReference>
<evidence type="ECO:0000256" key="3">
    <source>
        <dbReference type="ARBA" id="ARBA00022771"/>
    </source>
</evidence>
<proteinExistence type="predicted"/>
<dbReference type="Pfam" id="PF00320">
    <property type="entry name" value="GATA"/>
    <property type="match status" value="2"/>
</dbReference>
<evidence type="ECO:0000256" key="5">
    <source>
        <dbReference type="ARBA" id="ARBA00023015"/>
    </source>
</evidence>
<evidence type="ECO:0000256" key="8">
    <source>
        <dbReference type="PROSITE-ProRule" id="PRU00094"/>
    </source>
</evidence>
<evidence type="ECO:0000256" key="6">
    <source>
        <dbReference type="ARBA" id="ARBA00023163"/>
    </source>
</evidence>
<dbReference type="SUPFAM" id="SSF57716">
    <property type="entry name" value="Glucocorticoid receptor-like (DNA-binding domain)"/>
    <property type="match status" value="2"/>
</dbReference>
<dbReference type="GeneID" id="37067703"/>
<feature type="compositionally biased region" description="Pro residues" evidence="9">
    <location>
        <begin position="142"/>
        <end position="152"/>
    </location>
</feature>
<feature type="domain" description="GATA-type" evidence="10">
    <location>
        <begin position="12"/>
        <end position="57"/>
    </location>
</feature>
<dbReference type="GO" id="GO:0000122">
    <property type="term" value="P:negative regulation of transcription by RNA polymerase II"/>
    <property type="evidence" value="ECO:0007669"/>
    <property type="project" value="TreeGrafter"/>
</dbReference>
<evidence type="ECO:0000256" key="7">
    <source>
        <dbReference type="ARBA" id="ARBA00023242"/>
    </source>
</evidence>
<feature type="region of interest" description="Disordered" evidence="9">
    <location>
        <begin position="121"/>
        <end position="234"/>
    </location>
</feature>
<evidence type="ECO:0000259" key="10">
    <source>
        <dbReference type="PROSITE" id="PS50114"/>
    </source>
</evidence>
<dbReference type="CDD" id="cd00202">
    <property type="entry name" value="ZnF_GATA"/>
    <property type="match status" value="2"/>
</dbReference>
<dbReference type="GO" id="GO:0000981">
    <property type="term" value="F:DNA-binding transcription factor activity, RNA polymerase II-specific"/>
    <property type="evidence" value="ECO:0007669"/>
    <property type="project" value="TreeGrafter"/>
</dbReference>
<evidence type="ECO:0000256" key="1">
    <source>
        <dbReference type="ARBA" id="ARBA00004123"/>
    </source>
</evidence>
<protein>
    <recommendedName>
        <fullName evidence="10">GATA-type domain-containing protein</fullName>
    </recommendedName>
</protein>
<name>A0A317VK06_9EURO</name>
<dbReference type="RefSeq" id="XP_025396922.1">
    <property type="nucleotide sequence ID" value="XM_025545466.1"/>
</dbReference>
<accession>A0A317VK06</accession>
<dbReference type="GO" id="GO:0045944">
    <property type="term" value="P:positive regulation of transcription by RNA polymerase II"/>
    <property type="evidence" value="ECO:0007669"/>
    <property type="project" value="TreeGrafter"/>
</dbReference>
<keyword evidence="7" id="KW-0539">Nucleus</keyword>
<keyword evidence="3 8" id="KW-0863">Zinc-finger</keyword>
<dbReference type="SMART" id="SM00401">
    <property type="entry name" value="ZnF_GATA"/>
    <property type="match status" value="2"/>
</dbReference>
<evidence type="ECO:0000256" key="4">
    <source>
        <dbReference type="ARBA" id="ARBA00022833"/>
    </source>
</evidence>
<organism evidence="11 12">
    <name type="scientific">Aspergillus heteromorphus CBS 117.55</name>
    <dbReference type="NCBI Taxonomy" id="1448321"/>
    <lineage>
        <taxon>Eukaryota</taxon>
        <taxon>Fungi</taxon>
        <taxon>Dikarya</taxon>
        <taxon>Ascomycota</taxon>
        <taxon>Pezizomycotina</taxon>
        <taxon>Eurotiomycetes</taxon>
        <taxon>Eurotiomycetidae</taxon>
        <taxon>Eurotiales</taxon>
        <taxon>Aspergillaceae</taxon>
        <taxon>Aspergillus</taxon>
        <taxon>Aspergillus subgen. Circumdati</taxon>
    </lineage>
</organism>
<keyword evidence="6" id="KW-0804">Transcription</keyword>
<dbReference type="GO" id="GO:0008270">
    <property type="term" value="F:zinc ion binding"/>
    <property type="evidence" value="ECO:0007669"/>
    <property type="project" value="UniProtKB-KW"/>
</dbReference>
<evidence type="ECO:0000313" key="12">
    <source>
        <dbReference type="Proteomes" id="UP000247233"/>
    </source>
</evidence>
<dbReference type="InterPro" id="IPR000679">
    <property type="entry name" value="Znf_GATA"/>
</dbReference>
<gene>
    <name evidence="11" type="ORF">BO70DRAFT_381384</name>
</gene>
<dbReference type="STRING" id="1448321.A0A317VK06"/>
<dbReference type="PANTHER" id="PTHR10071:SF335">
    <property type="entry name" value="IRON-SENSING TRANSCRIPTIONAL REPRESSOR-RELATED"/>
    <property type="match status" value="1"/>
</dbReference>
<dbReference type="GO" id="GO:0000978">
    <property type="term" value="F:RNA polymerase II cis-regulatory region sequence-specific DNA binding"/>
    <property type="evidence" value="ECO:0007669"/>
    <property type="project" value="TreeGrafter"/>
</dbReference>
<dbReference type="Gene3D" id="3.30.50.10">
    <property type="entry name" value="Erythroid Transcription Factor GATA-1, subunit A"/>
    <property type="match status" value="2"/>
</dbReference>
<dbReference type="EMBL" id="MSFL01000023">
    <property type="protein sequence ID" value="PWY74275.1"/>
    <property type="molecule type" value="Genomic_DNA"/>
</dbReference>
<keyword evidence="2" id="KW-0479">Metal-binding</keyword>
<dbReference type="PANTHER" id="PTHR10071">
    <property type="entry name" value="TRANSCRIPTION FACTOR GATA FAMILY MEMBER"/>
    <property type="match status" value="1"/>
</dbReference>
<evidence type="ECO:0000313" key="11">
    <source>
        <dbReference type="EMBL" id="PWY74275.1"/>
    </source>
</evidence>